<dbReference type="AlphaFoldDB" id="A0A420DTS4"/>
<dbReference type="OrthoDB" id="4954742at2"/>
<dbReference type="STRING" id="1443111.Z949_179"/>
<dbReference type="EMBL" id="RAQK01000001">
    <property type="protein sequence ID" value="RKE97507.1"/>
    <property type="molecule type" value="Genomic_DNA"/>
</dbReference>
<comment type="caution">
    <text evidence="1">The sequence shown here is derived from an EMBL/GenBank/DDBJ whole genome shotgun (WGS) entry which is preliminary data.</text>
</comment>
<dbReference type="Gene3D" id="3.90.1140.10">
    <property type="entry name" value="Cyclic phosphodiesterase"/>
    <property type="match status" value="1"/>
</dbReference>
<organism evidence="1 2">
    <name type="scientific">Sulfitobacter guttiformis</name>
    <dbReference type="NCBI Taxonomy" id="74349"/>
    <lineage>
        <taxon>Bacteria</taxon>
        <taxon>Pseudomonadati</taxon>
        <taxon>Pseudomonadota</taxon>
        <taxon>Alphaproteobacteria</taxon>
        <taxon>Rhodobacterales</taxon>
        <taxon>Roseobacteraceae</taxon>
        <taxon>Sulfitobacter</taxon>
    </lineage>
</organism>
<dbReference type="Pfam" id="PF06299">
    <property type="entry name" value="DUF1045"/>
    <property type="match status" value="1"/>
</dbReference>
<evidence type="ECO:0000313" key="1">
    <source>
        <dbReference type="EMBL" id="RKE97507.1"/>
    </source>
</evidence>
<accession>A0A420DTS4</accession>
<reference evidence="1 2" key="1">
    <citation type="submission" date="2018-09" db="EMBL/GenBank/DDBJ databases">
        <title>Genomic Encyclopedia of Archaeal and Bacterial Type Strains, Phase II (KMG-II): from individual species to whole genera.</title>
        <authorList>
            <person name="Goeker M."/>
        </authorList>
    </citation>
    <scope>NUCLEOTIDE SEQUENCE [LARGE SCALE GENOMIC DNA]</scope>
    <source>
        <strain evidence="1 2">DSM 11458</strain>
    </source>
</reference>
<dbReference type="InterPro" id="IPR009389">
    <property type="entry name" value="DUF1045"/>
</dbReference>
<dbReference type="Proteomes" id="UP000284407">
    <property type="component" value="Unassembled WGS sequence"/>
</dbReference>
<dbReference type="RefSeq" id="WP_025060896.1">
    <property type="nucleotide sequence ID" value="NZ_RAQK01000001.1"/>
</dbReference>
<evidence type="ECO:0000313" key="2">
    <source>
        <dbReference type="Proteomes" id="UP000284407"/>
    </source>
</evidence>
<proteinExistence type="predicted"/>
<keyword evidence="2" id="KW-1185">Reference proteome</keyword>
<dbReference type="PIRSF" id="PIRSF033328">
    <property type="entry name" value="Phest_Mll4975"/>
    <property type="match status" value="1"/>
</dbReference>
<sequence length="224" mass="24672">MFERYAVFYTPTGDLADFGAAWLGWDSARGTACAPTELEGVDIERITATPRKYGLHGTLKAPFRLAKDTCQSALEAAIETFAERVKPCPLGSLDLRHQNGFIALRPAQDGPLVQDFAAEVIKAFDPFRAPLSDAEIARRRKARLSARQDAQLLAWGYPFIFEDFHFHLTLSGSMPAKAADPVMAALRPCLMDKVADPFTLDAVTLMGEDSNGLFHQIHRYALTG</sequence>
<protein>
    <submittedName>
        <fullName evidence="1">Uncharacterized protein DUF1045</fullName>
    </submittedName>
</protein>
<gene>
    <name evidence="1" type="ORF">C8N30_2118</name>
</gene>
<name>A0A420DTS4_9RHOB</name>